<dbReference type="InterPro" id="IPR036866">
    <property type="entry name" value="RibonucZ/Hydroxyglut_hydro"/>
</dbReference>
<keyword evidence="4" id="KW-1185">Reference proteome</keyword>
<organism evidence="3 4">
    <name type="scientific">Anaeromyxobacter diazotrophicus</name>
    <dbReference type="NCBI Taxonomy" id="2590199"/>
    <lineage>
        <taxon>Bacteria</taxon>
        <taxon>Pseudomonadati</taxon>
        <taxon>Myxococcota</taxon>
        <taxon>Myxococcia</taxon>
        <taxon>Myxococcales</taxon>
        <taxon>Cystobacterineae</taxon>
        <taxon>Anaeromyxobacteraceae</taxon>
        <taxon>Anaeromyxobacter</taxon>
    </lineage>
</organism>
<dbReference type="SUPFAM" id="SSF56281">
    <property type="entry name" value="Metallo-hydrolase/oxidoreductase"/>
    <property type="match status" value="1"/>
</dbReference>
<dbReference type="Proteomes" id="UP000503640">
    <property type="component" value="Unassembled WGS sequence"/>
</dbReference>
<dbReference type="AlphaFoldDB" id="A0A7I9VNL0"/>
<dbReference type="RefSeq" id="WP_176065263.1">
    <property type="nucleotide sequence ID" value="NZ_BJTG01000005.1"/>
</dbReference>
<accession>A0A7I9VNL0</accession>
<dbReference type="GO" id="GO:0005737">
    <property type="term" value="C:cytoplasm"/>
    <property type="evidence" value="ECO:0007669"/>
    <property type="project" value="TreeGrafter"/>
</dbReference>
<dbReference type="Pfam" id="PF12706">
    <property type="entry name" value="Lactamase_B_2"/>
    <property type="match status" value="1"/>
</dbReference>
<dbReference type="PANTHER" id="PTHR15032">
    <property type="entry name" value="N-ACYL-PHOSPHATIDYLETHANOLAMINE-HYDROLYZING PHOSPHOLIPASE D"/>
    <property type="match status" value="1"/>
</dbReference>
<comment type="caution">
    <text evidence="3">The sequence shown here is derived from an EMBL/GenBank/DDBJ whole genome shotgun (WGS) entry which is preliminary data.</text>
</comment>
<feature type="domain" description="Metallo-beta-lactamase" evidence="2">
    <location>
        <begin position="108"/>
        <end position="292"/>
    </location>
</feature>
<evidence type="ECO:0000259" key="2">
    <source>
        <dbReference type="Pfam" id="PF12706"/>
    </source>
</evidence>
<evidence type="ECO:0000256" key="1">
    <source>
        <dbReference type="SAM" id="SignalP"/>
    </source>
</evidence>
<feature type="signal peptide" evidence="1">
    <location>
        <begin position="1"/>
        <end position="19"/>
    </location>
</feature>
<sequence>MHRILVALTPLLAFAVAVAAAPFRQPRDAEGRFVNLDGSGPKGLGAVLKWSVLDRLTGKRRSAPDRAPVPSLAPDLARLAVPPAPGEGARITWLGHASFLVQLDGVSLLVDPVLGEKVVTVPRNVPPGLTPEQLPHVDAALVSHGHYDHLDLPTLTRVGAVVYAGLGQRRLLEKAGLACAELGWWQTARIGPVEVTFVPAQHWSRRSLGDTNRALWGGFVVKGSSATVYHSGDTGWFDGFAEIGRRFRIDAALLPIGAYDPAWFMSPQHLNPEEALRAFGDLGAATFVAMHWGTFKLSDEPLDEPPRRLEAERARLGLAAERVRVLAVGESIEVRRAVAAAGAGRPGPGGG</sequence>
<evidence type="ECO:0000313" key="3">
    <source>
        <dbReference type="EMBL" id="GEJ57567.1"/>
    </source>
</evidence>
<dbReference type="Gene3D" id="3.60.15.10">
    <property type="entry name" value="Ribonuclease Z/Hydroxyacylglutathione hydrolase-like"/>
    <property type="match status" value="1"/>
</dbReference>
<protein>
    <recommendedName>
        <fullName evidence="2">Metallo-beta-lactamase domain-containing protein</fullName>
    </recommendedName>
</protein>
<proteinExistence type="predicted"/>
<dbReference type="InterPro" id="IPR001279">
    <property type="entry name" value="Metallo-B-lactamas"/>
</dbReference>
<keyword evidence="1" id="KW-0732">Signal</keyword>
<evidence type="ECO:0000313" key="4">
    <source>
        <dbReference type="Proteomes" id="UP000503640"/>
    </source>
</evidence>
<name>A0A7I9VNL0_9BACT</name>
<gene>
    <name evidence="3" type="ORF">AMYX_23080</name>
</gene>
<feature type="chain" id="PRO_5029650137" description="Metallo-beta-lactamase domain-containing protein" evidence="1">
    <location>
        <begin position="20"/>
        <end position="351"/>
    </location>
</feature>
<reference evidence="4" key="1">
    <citation type="journal article" date="2020" name="Appl. Environ. Microbiol.">
        <title>Diazotrophic Anaeromyxobacter Isolates from Soils.</title>
        <authorList>
            <person name="Masuda Y."/>
            <person name="Yamanaka H."/>
            <person name="Xu Z.X."/>
            <person name="Shiratori Y."/>
            <person name="Aono T."/>
            <person name="Amachi S."/>
            <person name="Senoo K."/>
            <person name="Itoh H."/>
        </authorList>
    </citation>
    <scope>NUCLEOTIDE SEQUENCE [LARGE SCALE GENOMIC DNA]</scope>
    <source>
        <strain evidence="4">R267</strain>
    </source>
</reference>
<dbReference type="EMBL" id="BJTG01000005">
    <property type="protein sequence ID" value="GEJ57567.1"/>
    <property type="molecule type" value="Genomic_DNA"/>
</dbReference>
<dbReference type="PANTHER" id="PTHR15032:SF36">
    <property type="entry name" value="METALLO-BETA-LACTAMASE DOMAIN-CONTAINING PROTEIN"/>
    <property type="match status" value="1"/>
</dbReference>